<dbReference type="GO" id="GO:0005886">
    <property type="term" value="C:plasma membrane"/>
    <property type="evidence" value="ECO:0007669"/>
    <property type="project" value="TreeGrafter"/>
</dbReference>
<feature type="transmembrane region" description="Helical" evidence="5">
    <location>
        <begin position="82"/>
        <end position="101"/>
    </location>
</feature>
<evidence type="ECO:0000313" key="7">
    <source>
        <dbReference type="Proteomes" id="UP000680020"/>
    </source>
</evidence>
<gene>
    <name evidence="6" type="ORF">J7561_04950</name>
</gene>
<dbReference type="InterPro" id="IPR023271">
    <property type="entry name" value="Aquaporin-like"/>
</dbReference>
<dbReference type="Pfam" id="PF01226">
    <property type="entry name" value="Form_Nir_trans"/>
    <property type="match status" value="1"/>
</dbReference>
<name>A0AB35BWA1_9GAMM</name>
<evidence type="ECO:0000256" key="3">
    <source>
        <dbReference type="ARBA" id="ARBA00022989"/>
    </source>
</evidence>
<evidence type="ECO:0000256" key="1">
    <source>
        <dbReference type="ARBA" id="ARBA00004141"/>
    </source>
</evidence>
<sequence length="283" mass="31564">MGARMKTQLPKEVEEQLEAIEKDGELLPSEAAVLHETVRYEGIRVLERDGYALLLSALAAGFAMGAGFIAKSVIAMHIEDPNLSFLLSGFGYTLGYVIIILSNQMLFTENTLTAVLPFMSHPSKRTLYRIMRLWVIVLCGNLLGVVAFTLSLIYLPDFSVDVRAHLPALGHHIMENSPYQMLVKGVFAGWLMAALVWMLPNLGDNKIWGIIFITYIIALGEFTHIIAGSSEVLYLVFTGHEHWSHYFYPFAIPTLIGNIFGGTILFGLICHGEIRSDMPNNRF</sequence>
<proteinExistence type="predicted"/>
<accession>A0AB35BWA1</accession>
<protein>
    <submittedName>
        <fullName evidence="6">Formate/nitrite transporter family protein</fullName>
    </submittedName>
</protein>
<evidence type="ECO:0000256" key="2">
    <source>
        <dbReference type="ARBA" id="ARBA00022692"/>
    </source>
</evidence>
<keyword evidence="3 5" id="KW-1133">Transmembrane helix</keyword>
<feature type="transmembrane region" description="Helical" evidence="5">
    <location>
        <begin position="51"/>
        <end position="70"/>
    </location>
</feature>
<comment type="caution">
    <text evidence="6">The sequence shown here is derived from an EMBL/GenBank/DDBJ whole genome shotgun (WGS) entry which is preliminary data.</text>
</comment>
<feature type="transmembrane region" description="Helical" evidence="5">
    <location>
        <begin position="133"/>
        <end position="155"/>
    </location>
</feature>
<feature type="transmembrane region" description="Helical" evidence="5">
    <location>
        <begin position="247"/>
        <end position="269"/>
    </location>
</feature>
<dbReference type="PANTHER" id="PTHR30520:SF2">
    <property type="entry name" value="INNER MEMBRANE PROTEIN YFDC"/>
    <property type="match status" value="1"/>
</dbReference>
<dbReference type="GO" id="GO:0015499">
    <property type="term" value="F:formate transmembrane transporter activity"/>
    <property type="evidence" value="ECO:0007669"/>
    <property type="project" value="TreeGrafter"/>
</dbReference>
<dbReference type="Gene3D" id="1.20.1080.10">
    <property type="entry name" value="Glycerol uptake facilitator protein"/>
    <property type="match status" value="1"/>
</dbReference>
<evidence type="ECO:0000313" key="6">
    <source>
        <dbReference type="EMBL" id="MBS7824549.1"/>
    </source>
</evidence>
<comment type="subcellular location">
    <subcellularLocation>
        <location evidence="1">Membrane</location>
        <topology evidence="1">Multi-pass membrane protein</topology>
    </subcellularLocation>
</comment>
<evidence type="ECO:0000256" key="5">
    <source>
        <dbReference type="SAM" id="Phobius"/>
    </source>
</evidence>
<feature type="transmembrane region" description="Helical" evidence="5">
    <location>
        <begin position="181"/>
        <end position="200"/>
    </location>
</feature>
<dbReference type="InterPro" id="IPR000292">
    <property type="entry name" value="For/NO2_transpt"/>
</dbReference>
<dbReference type="AlphaFoldDB" id="A0AB35BWA1"/>
<keyword evidence="2 5" id="KW-0812">Transmembrane</keyword>
<feature type="transmembrane region" description="Helical" evidence="5">
    <location>
        <begin position="207"/>
        <end position="227"/>
    </location>
</feature>
<evidence type="ECO:0000256" key="4">
    <source>
        <dbReference type="ARBA" id="ARBA00023136"/>
    </source>
</evidence>
<keyword evidence="4 5" id="KW-0472">Membrane</keyword>
<dbReference type="EMBL" id="JAGIBU010000003">
    <property type="protein sequence ID" value="MBS7824549.1"/>
    <property type="molecule type" value="Genomic_DNA"/>
</dbReference>
<organism evidence="6 7">
    <name type="scientific">Wohlfahrtiimonas chitiniclastica</name>
    <dbReference type="NCBI Taxonomy" id="400946"/>
    <lineage>
        <taxon>Bacteria</taxon>
        <taxon>Pseudomonadati</taxon>
        <taxon>Pseudomonadota</taxon>
        <taxon>Gammaproteobacteria</taxon>
        <taxon>Cardiobacteriales</taxon>
        <taxon>Ignatzschineriaceae</taxon>
        <taxon>Wohlfahrtiimonas</taxon>
    </lineage>
</organism>
<reference evidence="6" key="1">
    <citation type="submission" date="2021-03" db="EMBL/GenBank/DDBJ databases">
        <title>Identification and antibiotic profiling of Wohlfahrtiimonas chitiniclastica, an underestimated human pathogen.</title>
        <authorList>
            <person name="Kopf A."/>
            <person name="Bunk B."/>
            <person name="Coldewey S."/>
            <person name="Gunzer F."/>
            <person name="Riedel T."/>
            <person name="Schroettner P."/>
        </authorList>
    </citation>
    <scope>NUCLEOTIDE SEQUENCE</scope>
    <source>
        <strain evidence="6">DSM 100917</strain>
    </source>
</reference>
<dbReference type="Proteomes" id="UP000680020">
    <property type="component" value="Unassembled WGS sequence"/>
</dbReference>
<dbReference type="PANTHER" id="PTHR30520">
    <property type="entry name" value="FORMATE TRANSPORTER-RELATED"/>
    <property type="match status" value="1"/>
</dbReference>